<dbReference type="Gene3D" id="2.30.30.60">
    <property type="match status" value="1"/>
</dbReference>
<feature type="transmembrane region" description="Helical" evidence="5">
    <location>
        <begin position="52"/>
        <end position="70"/>
    </location>
</feature>
<evidence type="ECO:0000313" key="7">
    <source>
        <dbReference type="EMBL" id="ASJ70157.1"/>
    </source>
</evidence>
<dbReference type="GO" id="GO:0008381">
    <property type="term" value="F:mechanosensitive monoatomic ion channel activity"/>
    <property type="evidence" value="ECO:0007669"/>
    <property type="project" value="UniProtKB-ARBA"/>
</dbReference>
<gene>
    <name evidence="7" type="ORF">IMCC3135_00130</name>
</gene>
<dbReference type="GO" id="GO:0016020">
    <property type="term" value="C:membrane"/>
    <property type="evidence" value="ECO:0007669"/>
    <property type="project" value="UniProtKB-SubCell"/>
</dbReference>
<dbReference type="OrthoDB" id="9775421at2"/>
<evidence type="ECO:0000313" key="8">
    <source>
        <dbReference type="Proteomes" id="UP000250079"/>
    </source>
</evidence>
<protein>
    <recommendedName>
        <fullName evidence="6">Mechanosensitive ion channel MscS domain-containing protein</fullName>
    </recommendedName>
</protein>
<keyword evidence="3 5" id="KW-1133">Transmembrane helix</keyword>
<feature type="domain" description="Mechanosensitive ion channel MscS" evidence="6">
    <location>
        <begin position="98"/>
        <end position="165"/>
    </location>
</feature>
<dbReference type="AlphaFoldDB" id="A0A2Z2NRJ5"/>
<reference evidence="7 8" key="1">
    <citation type="submission" date="2016-12" db="EMBL/GenBank/DDBJ databases">
        <authorList>
            <person name="Song W.-J."/>
            <person name="Kurnit D.M."/>
        </authorList>
    </citation>
    <scope>NUCLEOTIDE SEQUENCE [LARGE SCALE GENOMIC DNA]</scope>
    <source>
        <strain evidence="7 8">IMCC3135</strain>
    </source>
</reference>
<dbReference type="InterPro" id="IPR010920">
    <property type="entry name" value="LSM_dom_sf"/>
</dbReference>
<feature type="transmembrane region" description="Helical" evidence="5">
    <location>
        <begin position="76"/>
        <end position="103"/>
    </location>
</feature>
<dbReference type="KEGG" id="gai:IMCC3135_00130"/>
<name>A0A2Z2NRJ5_9GAMM</name>
<dbReference type="PANTHER" id="PTHR30566">
    <property type="entry name" value="YNAI-RELATED MECHANOSENSITIVE ION CHANNEL"/>
    <property type="match status" value="1"/>
</dbReference>
<evidence type="ECO:0000256" key="1">
    <source>
        <dbReference type="ARBA" id="ARBA00004370"/>
    </source>
</evidence>
<dbReference type="PANTHER" id="PTHR30566:SF27">
    <property type="entry name" value="MECHANOSENSITIVE ION CHANNEL PROTEIN"/>
    <property type="match status" value="1"/>
</dbReference>
<dbReference type="Proteomes" id="UP000250079">
    <property type="component" value="Chromosome"/>
</dbReference>
<evidence type="ECO:0000259" key="6">
    <source>
        <dbReference type="Pfam" id="PF00924"/>
    </source>
</evidence>
<dbReference type="RefSeq" id="WP_088915723.1">
    <property type="nucleotide sequence ID" value="NZ_CP018632.1"/>
</dbReference>
<evidence type="ECO:0000256" key="4">
    <source>
        <dbReference type="ARBA" id="ARBA00023136"/>
    </source>
</evidence>
<organism evidence="7 8">
    <name type="scientific">Granulosicoccus antarcticus IMCC3135</name>
    <dbReference type="NCBI Taxonomy" id="1192854"/>
    <lineage>
        <taxon>Bacteria</taxon>
        <taxon>Pseudomonadati</taxon>
        <taxon>Pseudomonadota</taxon>
        <taxon>Gammaproteobacteria</taxon>
        <taxon>Chromatiales</taxon>
        <taxon>Granulosicoccaceae</taxon>
        <taxon>Granulosicoccus</taxon>
    </lineage>
</organism>
<dbReference type="SUPFAM" id="SSF50182">
    <property type="entry name" value="Sm-like ribonucleoproteins"/>
    <property type="match status" value="1"/>
</dbReference>
<dbReference type="InterPro" id="IPR006685">
    <property type="entry name" value="MscS_channel_2nd"/>
</dbReference>
<evidence type="ECO:0000256" key="5">
    <source>
        <dbReference type="SAM" id="Phobius"/>
    </source>
</evidence>
<comment type="subcellular location">
    <subcellularLocation>
        <location evidence="1">Membrane</location>
    </subcellularLocation>
</comment>
<dbReference type="Pfam" id="PF00924">
    <property type="entry name" value="MS_channel_2nd"/>
    <property type="match status" value="1"/>
</dbReference>
<proteinExistence type="predicted"/>
<keyword evidence="8" id="KW-1185">Reference proteome</keyword>
<accession>A0A2Z2NRJ5</accession>
<evidence type="ECO:0000256" key="3">
    <source>
        <dbReference type="ARBA" id="ARBA00022989"/>
    </source>
</evidence>
<feature type="transmembrane region" description="Helical" evidence="5">
    <location>
        <begin position="12"/>
        <end position="31"/>
    </location>
</feature>
<dbReference type="EMBL" id="CP018632">
    <property type="protein sequence ID" value="ASJ70157.1"/>
    <property type="molecule type" value="Genomic_DNA"/>
</dbReference>
<evidence type="ECO:0000256" key="2">
    <source>
        <dbReference type="ARBA" id="ARBA00022692"/>
    </source>
</evidence>
<keyword evidence="2 5" id="KW-0812">Transmembrane</keyword>
<dbReference type="InterPro" id="IPR023408">
    <property type="entry name" value="MscS_beta-dom_sf"/>
</dbReference>
<keyword evidence="4 5" id="KW-0472">Membrane</keyword>
<sequence>MSYAVLQSLLAHRATLTIGIVLCALLLRGLLIRRIRKTRTILTSSERRAMSTVHMSSVIFILVTVFVLWLPQIQNFILSITAIAVALVIVTKELSICLLGAIVTRTSRAFSIGDWISAGTHFGEVIERNFMTTTIQEIERRSFTYTGRTAVIPNSLFLSIAVTNQNFLRRYQFHSFDITIEPDAFPIDAEDKLQARIEALTVHFIDTAQRYNKMLEQRTGIDIPDAKPTVEFSTNEAAKLVTTLSIFCPTDEIATLEKAMMKEFFEWYRVNRDQKTSRVG</sequence>